<gene>
    <name evidence="2" type="ORF">N7468_002178</name>
</gene>
<dbReference type="Gene3D" id="3.40.710.10">
    <property type="entry name" value="DD-peptidase/beta-lactamase superfamily"/>
    <property type="match status" value="1"/>
</dbReference>
<reference evidence="2" key="1">
    <citation type="submission" date="2022-11" db="EMBL/GenBank/DDBJ databases">
        <authorList>
            <person name="Petersen C."/>
        </authorList>
    </citation>
    <scope>NUCLEOTIDE SEQUENCE</scope>
    <source>
        <strain evidence="2">IBT 19713</strain>
    </source>
</reference>
<dbReference type="Pfam" id="PF00144">
    <property type="entry name" value="Beta-lactamase"/>
    <property type="match status" value="1"/>
</dbReference>
<dbReference type="EMBL" id="JAPQKS010000002">
    <property type="protein sequence ID" value="KAJ5247195.1"/>
    <property type="molecule type" value="Genomic_DNA"/>
</dbReference>
<dbReference type="PANTHER" id="PTHR43283">
    <property type="entry name" value="BETA-LACTAMASE-RELATED"/>
    <property type="match status" value="1"/>
</dbReference>
<dbReference type="OrthoDB" id="428260at2759"/>
<proteinExistence type="predicted"/>
<dbReference type="SUPFAM" id="SSF56601">
    <property type="entry name" value="beta-lactamase/transpeptidase-like"/>
    <property type="match status" value="1"/>
</dbReference>
<keyword evidence="3" id="KW-1185">Reference proteome</keyword>
<protein>
    <recommendedName>
        <fullName evidence="1">Beta-lactamase-related domain-containing protein</fullName>
    </recommendedName>
</protein>
<accession>A0A9W9TXD5</accession>
<name>A0A9W9TXD5_9EURO</name>
<dbReference type="Proteomes" id="UP001150941">
    <property type="component" value="Unassembled WGS sequence"/>
</dbReference>
<organism evidence="2 3">
    <name type="scientific">Penicillium chermesinum</name>
    <dbReference type="NCBI Taxonomy" id="63820"/>
    <lineage>
        <taxon>Eukaryota</taxon>
        <taxon>Fungi</taxon>
        <taxon>Dikarya</taxon>
        <taxon>Ascomycota</taxon>
        <taxon>Pezizomycotina</taxon>
        <taxon>Eurotiomycetes</taxon>
        <taxon>Eurotiomycetidae</taxon>
        <taxon>Eurotiales</taxon>
        <taxon>Aspergillaceae</taxon>
        <taxon>Penicillium</taxon>
    </lineage>
</organism>
<dbReference type="RefSeq" id="XP_058334616.1">
    <property type="nucleotide sequence ID" value="XM_058471475.1"/>
</dbReference>
<comment type="caution">
    <text evidence="2">The sequence shown here is derived from an EMBL/GenBank/DDBJ whole genome shotgun (WGS) entry which is preliminary data.</text>
</comment>
<dbReference type="InterPro" id="IPR050789">
    <property type="entry name" value="Diverse_Enzym_Activities"/>
</dbReference>
<evidence type="ECO:0000259" key="1">
    <source>
        <dbReference type="Pfam" id="PF00144"/>
    </source>
</evidence>
<dbReference type="GeneID" id="83198778"/>
<evidence type="ECO:0000313" key="3">
    <source>
        <dbReference type="Proteomes" id="UP001150941"/>
    </source>
</evidence>
<reference evidence="2" key="2">
    <citation type="journal article" date="2023" name="IMA Fungus">
        <title>Comparative genomic study of the Penicillium genus elucidates a diverse pangenome and 15 lateral gene transfer events.</title>
        <authorList>
            <person name="Petersen C."/>
            <person name="Sorensen T."/>
            <person name="Nielsen M.R."/>
            <person name="Sondergaard T.E."/>
            <person name="Sorensen J.L."/>
            <person name="Fitzpatrick D.A."/>
            <person name="Frisvad J.C."/>
            <person name="Nielsen K.L."/>
        </authorList>
    </citation>
    <scope>NUCLEOTIDE SEQUENCE</scope>
    <source>
        <strain evidence="2">IBT 19713</strain>
    </source>
</reference>
<evidence type="ECO:0000313" key="2">
    <source>
        <dbReference type="EMBL" id="KAJ5247195.1"/>
    </source>
</evidence>
<dbReference type="InterPro" id="IPR001466">
    <property type="entry name" value="Beta-lactam-related"/>
</dbReference>
<feature type="domain" description="Beta-lactamase-related" evidence="1">
    <location>
        <begin position="25"/>
        <end position="391"/>
    </location>
</feature>
<dbReference type="PANTHER" id="PTHR43283:SF3">
    <property type="entry name" value="BETA-LACTAMASE FAMILY PROTEIN (AFU_ORTHOLOGUE AFUA_5G07500)"/>
    <property type="match status" value="1"/>
</dbReference>
<dbReference type="InterPro" id="IPR012338">
    <property type="entry name" value="Beta-lactam/transpept-like"/>
</dbReference>
<sequence>MPLDEATVNKLRGIVDASCQDKVSGIPGVTVVAVDKDGHELFAHSAGNQGISSSEPMTLDNIFWIASCTKMLTALACMQLVEQGRLDLDDGDALETLLPELKELQVLREDRTFEKKKRAITLRMLLTHTSGCGYSFFNERLRDWGFPVGIDEFSGRFEDIKLPLLFQPGEGWEYGVGIDWAGLAVERVSGMSLNDYLTTKVFEPLGIKDMSMIPTADMRKRLAHMHAREKDNKLRPRDHIQRAPLVVDLNDEAAKKKIFNSGGAGMFAKPQEYCKVIAVLLGGGKCPRTGVRLLKEATVDEMFKNQIPQFPNFSRKLIPDAKPDLTNPIPELYPIPGNEPQGWGLSFMLSNGGATGRSVETVFWAGLANLWWWCDRQKGIGGIVCTQILPFADAQVLGLWGTVEAELYKALG</sequence>
<dbReference type="AlphaFoldDB" id="A0A9W9TXD5"/>